<sequence length="44" mass="4948">MSFIDFENVKKEYTAGDVTITAVENCSFSVEKGQLVVIHLKRSI</sequence>
<dbReference type="RefSeq" id="WP_273335062.1">
    <property type="nucleotide sequence ID" value="NZ_JALCPJ010000002.1"/>
</dbReference>
<accession>A0A2T0BJH9</accession>
<organism evidence="1 2">
    <name type="scientific">Clostridium luticellarii</name>
    <dbReference type="NCBI Taxonomy" id="1691940"/>
    <lineage>
        <taxon>Bacteria</taxon>
        <taxon>Bacillati</taxon>
        <taxon>Bacillota</taxon>
        <taxon>Clostridia</taxon>
        <taxon>Eubacteriales</taxon>
        <taxon>Clostridiaceae</taxon>
        <taxon>Clostridium</taxon>
    </lineage>
</organism>
<proteinExistence type="predicted"/>
<reference evidence="1 2" key="1">
    <citation type="submission" date="2018-03" db="EMBL/GenBank/DDBJ databases">
        <title>Genome sequence of Clostridium luticellarii DSM 29923.</title>
        <authorList>
            <person name="Poehlein A."/>
            <person name="Daniel R."/>
        </authorList>
    </citation>
    <scope>NUCLEOTIDE SEQUENCE [LARGE SCALE GENOMIC DNA]</scope>
    <source>
        <strain evidence="1 2">DSM 29923</strain>
    </source>
</reference>
<name>A0A2T0BJH9_9CLOT</name>
<keyword evidence="2" id="KW-1185">Reference proteome</keyword>
<gene>
    <name evidence="1" type="ORF">CLLU_25260</name>
</gene>
<dbReference type="AlphaFoldDB" id="A0A2T0BJH9"/>
<protein>
    <submittedName>
        <fullName evidence="1">Uncharacterized protein</fullName>
    </submittedName>
</protein>
<dbReference type="Proteomes" id="UP000237798">
    <property type="component" value="Unassembled WGS sequence"/>
</dbReference>
<dbReference type="EMBL" id="PVXP01000042">
    <property type="protein sequence ID" value="PRR83983.1"/>
    <property type="molecule type" value="Genomic_DNA"/>
</dbReference>
<evidence type="ECO:0000313" key="2">
    <source>
        <dbReference type="Proteomes" id="UP000237798"/>
    </source>
</evidence>
<comment type="caution">
    <text evidence="1">The sequence shown here is derived from an EMBL/GenBank/DDBJ whole genome shotgun (WGS) entry which is preliminary data.</text>
</comment>
<evidence type="ECO:0000313" key="1">
    <source>
        <dbReference type="EMBL" id="PRR83983.1"/>
    </source>
</evidence>